<dbReference type="PROSITE" id="PS51891">
    <property type="entry name" value="CENP_V_GFA"/>
    <property type="match status" value="1"/>
</dbReference>
<dbReference type="GO" id="GO:0046872">
    <property type="term" value="F:metal ion binding"/>
    <property type="evidence" value="ECO:0007669"/>
    <property type="project" value="UniProtKB-KW"/>
</dbReference>
<evidence type="ECO:0000256" key="1">
    <source>
        <dbReference type="ARBA" id="ARBA00005495"/>
    </source>
</evidence>
<evidence type="ECO:0000259" key="5">
    <source>
        <dbReference type="PROSITE" id="PS51891"/>
    </source>
</evidence>
<dbReference type="GO" id="GO:0016846">
    <property type="term" value="F:carbon-sulfur lyase activity"/>
    <property type="evidence" value="ECO:0007669"/>
    <property type="project" value="InterPro"/>
</dbReference>
<dbReference type="PANTHER" id="PTHR33337:SF33">
    <property type="entry name" value="CENP-V_GFA DOMAIN-CONTAINING PROTEIN"/>
    <property type="match status" value="1"/>
</dbReference>
<evidence type="ECO:0000256" key="2">
    <source>
        <dbReference type="ARBA" id="ARBA00022723"/>
    </source>
</evidence>
<evidence type="ECO:0000313" key="7">
    <source>
        <dbReference type="Proteomes" id="UP000309848"/>
    </source>
</evidence>
<evidence type="ECO:0000256" key="4">
    <source>
        <dbReference type="ARBA" id="ARBA00023239"/>
    </source>
</evidence>
<dbReference type="InterPro" id="IPR011057">
    <property type="entry name" value="Mss4-like_sf"/>
</dbReference>
<keyword evidence="2" id="KW-0479">Metal-binding</keyword>
<dbReference type="EMBL" id="SRXU01000002">
    <property type="protein sequence ID" value="TGX44704.1"/>
    <property type="molecule type" value="Genomic_DNA"/>
</dbReference>
<proteinExistence type="inferred from homology"/>
<dbReference type="PANTHER" id="PTHR33337">
    <property type="entry name" value="GFA DOMAIN-CONTAINING PROTEIN"/>
    <property type="match status" value="1"/>
</dbReference>
<comment type="similarity">
    <text evidence="1">Belongs to the Gfa family.</text>
</comment>
<dbReference type="Proteomes" id="UP000309848">
    <property type="component" value="Unassembled WGS sequence"/>
</dbReference>
<dbReference type="Gene3D" id="3.90.1590.10">
    <property type="entry name" value="glutathione-dependent formaldehyde- activating enzyme (gfa)"/>
    <property type="match status" value="1"/>
</dbReference>
<dbReference type="InterPro" id="IPR006913">
    <property type="entry name" value="CENP-V/GFA"/>
</dbReference>
<keyword evidence="3" id="KW-0862">Zinc</keyword>
<evidence type="ECO:0000313" key="6">
    <source>
        <dbReference type="EMBL" id="TGX44704.1"/>
    </source>
</evidence>
<keyword evidence="7" id="KW-1185">Reference proteome</keyword>
<dbReference type="AlphaFoldDB" id="A0A4S1WN53"/>
<organism evidence="6 7">
    <name type="scientific">Sphingomonas naasensis</name>
    <dbReference type="NCBI Taxonomy" id="1344951"/>
    <lineage>
        <taxon>Bacteria</taxon>
        <taxon>Pseudomonadati</taxon>
        <taxon>Pseudomonadota</taxon>
        <taxon>Alphaproteobacteria</taxon>
        <taxon>Sphingomonadales</taxon>
        <taxon>Sphingomonadaceae</taxon>
        <taxon>Sphingomonas</taxon>
    </lineage>
</organism>
<comment type="caution">
    <text evidence="6">The sequence shown here is derived from an EMBL/GenBank/DDBJ whole genome shotgun (WGS) entry which is preliminary data.</text>
</comment>
<feature type="domain" description="CENP-V/GFA" evidence="5">
    <location>
        <begin position="2"/>
        <end position="142"/>
    </location>
</feature>
<reference evidence="6 7" key="1">
    <citation type="submission" date="2019-04" db="EMBL/GenBank/DDBJ databases">
        <title>Sphingomonas psychrotolerans sp. nov., isolated from soil in the Tianshan Mountains, Xinjiang, China.</title>
        <authorList>
            <person name="Luo Y."/>
            <person name="Sheng H."/>
        </authorList>
    </citation>
    <scope>NUCLEOTIDE SEQUENCE [LARGE SCALE GENOMIC DNA]</scope>
    <source>
        <strain evidence="6 7">KIS18-15</strain>
    </source>
</reference>
<keyword evidence="4" id="KW-0456">Lyase</keyword>
<dbReference type="SUPFAM" id="SSF51316">
    <property type="entry name" value="Mss4-like"/>
    <property type="match status" value="1"/>
</dbReference>
<protein>
    <submittedName>
        <fullName evidence="6">GFA family protein</fullName>
    </submittedName>
</protein>
<evidence type="ECO:0000256" key="3">
    <source>
        <dbReference type="ARBA" id="ARBA00022833"/>
    </source>
</evidence>
<dbReference type="Pfam" id="PF04828">
    <property type="entry name" value="GFA"/>
    <property type="match status" value="1"/>
</dbReference>
<sequence>MMQGGCNCRYIRFRMTSAPIFVNGCHCRVCQRETGSAFAINAMIEADRVEMLTDGEPEIFVSQLGSQPATRSARCPRCGVGLWGTHPDFGDAIRFVRGGTLDERILPDAHFFTVTRHPLVEVPAGVPSFPGLPTPEDPPLWDEEATARIDAAVAAAQRLPES</sequence>
<accession>A0A4S1WN53</accession>
<gene>
    <name evidence="6" type="ORF">E5A74_05370</name>
</gene>
<dbReference type="OrthoDB" id="7186766at2"/>
<name>A0A4S1WN53_9SPHN</name>